<dbReference type="EMBL" id="WAAC01003057">
    <property type="protein sequence ID" value="NXW97789.1"/>
    <property type="molecule type" value="Genomic_DNA"/>
</dbReference>
<keyword evidence="2" id="KW-1133">Transmembrane helix</keyword>
<dbReference type="SUPFAM" id="SSF89796">
    <property type="entry name" value="CoA-transferase family III (CaiB/BaiF)"/>
    <property type="match status" value="1"/>
</dbReference>
<feature type="transmembrane region" description="Helical" evidence="2">
    <location>
        <begin position="159"/>
        <end position="179"/>
    </location>
</feature>
<keyword evidence="4" id="KW-1185">Reference proteome</keyword>
<keyword evidence="2" id="KW-0472">Membrane</keyword>
<keyword evidence="2" id="KW-0812">Transmembrane</keyword>
<sequence>LGARQAASAMALSGVRVLELAGLAPAPLCGMILADFGARVVRVDRTPPSPVSTDTQGRGKRSLALDLKRPPGAAALRRLCCGADVLIEPFRHGVMEKLGLGPEVLLQENPRLIYARLTGFGQTGKYARSAGHDINYLSLSGVLSKMGRKDENPYAPLNLLADFAGGGVMCALGIVVALYERTKSGRGQIIDASMVSLVSRKVGFL</sequence>
<organism evidence="3 4">
    <name type="scientific">Larus smithsonianus</name>
    <name type="common">American herring gull</name>
    <dbReference type="NCBI Taxonomy" id="243888"/>
    <lineage>
        <taxon>Eukaryota</taxon>
        <taxon>Metazoa</taxon>
        <taxon>Chordata</taxon>
        <taxon>Craniata</taxon>
        <taxon>Vertebrata</taxon>
        <taxon>Euteleostomi</taxon>
        <taxon>Archelosauria</taxon>
        <taxon>Archosauria</taxon>
        <taxon>Dinosauria</taxon>
        <taxon>Saurischia</taxon>
        <taxon>Theropoda</taxon>
        <taxon>Coelurosauria</taxon>
        <taxon>Aves</taxon>
        <taxon>Neognathae</taxon>
        <taxon>Neoaves</taxon>
        <taxon>Charadriiformes</taxon>
        <taxon>Laridae</taxon>
        <taxon>Larus</taxon>
    </lineage>
</organism>
<dbReference type="InterPro" id="IPR023606">
    <property type="entry name" value="CoA-Trfase_III_dom_1_sf"/>
</dbReference>
<comment type="similarity">
    <text evidence="1">Belongs to the CoA-transferase III family.</text>
</comment>
<name>A0A852GCI8_9CHAR</name>
<gene>
    <name evidence="3" type="primary">Amacr_0</name>
    <name evidence="3" type="ORF">LARSMI_R06468</name>
</gene>
<dbReference type="GO" id="GO:0008206">
    <property type="term" value="P:bile acid metabolic process"/>
    <property type="evidence" value="ECO:0007669"/>
    <property type="project" value="TreeGrafter"/>
</dbReference>
<dbReference type="AlphaFoldDB" id="A0A852GCI8"/>
<evidence type="ECO:0000256" key="2">
    <source>
        <dbReference type="SAM" id="Phobius"/>
    </source>
</evidence>
<dbReference type="Gene3D" id="3.40.50.10540">
    <property type="entry name" value="Crotonobetainyl-coa:carnitine coa-transferase, domain 1"/>
    <property type="match status" value="1"/>
</dbReference>
<evidence type="ECO:0000256" key="1">
    <source>
        <dbReference type="ARBA" id="ARBA00008383"/>
    </source>
</evidence>
<evidence type="ECO:0000313" key="3">
    <source>
        <dbReference type="EMBL" id="NXW97789.1"/>
    </source>
</evidence>
<accession>A0A852GCI8</accession>
<dbReference type="InterPro" id="IPR050509">
    <property type="entry name" value="CoA-transferase_III"/>
</dbReference>
<dbReference type="GO" id="GO:0005739">
    <property type="term" value="C:mitochondrion"/>
    <property type="evidence" value="ECO:0007669"/>
    <property type="project" value="TreeGrafter"/>
</dbReference>
<evidence type="ECO:0000313" key="4">
    <source>
        <dbReference type="Proteomes" id="UP000620207"/>
    </source>
</evidence>
<reference evidence="3" key="1">
    <citation type="submission" date="2020-02" db="EMBL/GenBank/DDBJ databases">
        <title>Bird 10,000 Genomes (B10K) Project - Family phase.</title>
        <authorList>
            <person name="Zhang G."/>
        </authorList>
    </citation>
    <scope>NUCLEOTIDE SEQUENCE</scope>
    <source>
        <strain evidence="3">B10K-DU-002-28</strain>
        <tissue evidence="3">Muscle</tissue>
    </source>
</reference>
<feature type="non-terminal residue" evidence="3">
    <location>
        <position position="1"/>
    </location>
</feature>
<dbReference type="InterPro" id="IPR003673">
    <property type="entry name" value="CoA-Trfase_fam_III"/>
</dbReference>
<dbReference type="PANTHER" id="PTHR48228">
    <property type="entry name" value="SUCCINYL-COA--D-CITRAMALATE COA-TRANSFERASE"/>
    <property type="match status" value="1"/>
</dbReference>
<protein>
    <submittedName>
        <fullName evidence="3">AMACR racemase</fullName>
    </submittedName>
</protein>
<proteinExistence type="inferred from homology"/>
<dbReference type="Proteomes" id="UP000620207">
    <property type="component" value="Unassembled WGS sequence"/>
</dbReference>
<feature type="non-terminal residue" evidence="3">
    <location>
        <position position="205"/>
    </location>
</feature>
<dbReference type="PANTHER" id="PTHR48228:SF5">
    <property type="entry name" value="ALPHA-METHYLACYL-COA RACEMASE"/>
    <property type="match status" value="1"/>
</dbReference>
<comment type="caution">
    <text evidence="3">The sequence shown here is derived from an EMBL/GenBank/DDBJ whole genome shotgun (WGS) entry which is preliminary data.</text>
</comment>
<dbReference type="GO" id="GO:0008111">
    <property type="term" value="F:alpha-methylacyl-CoA racemase activity"/>
    <property type="evidence" value="ECO:0007669"/>
    <property type="project" value="TreeGrafter"/>
</dbReference>
<dbReference type="Pfam" id="PF02515">
    <property type="entry name" value="CoA_transf_3"/>
    <property type="match status" value="1"/>
</dbReference>